<dbReference type="GO" id="GO:0000155">
    <property type="term" value="F:phosphorelay sensor kinase activity"/>
    <property type="evidence" value="ECO:0007669"/>
    <property type="project" value="InterPro"/>
</dbReference>
<evidence type="ECO:0000259" key="2">
    <source>
        <dbReference type="Pfam" id="PF06580"/>
    </source>
</evidence>
<dbReference type="GO" id="GO:0016020">
    <property type="term" value="C:membrane"/>
    <property type="evidence" value="ECO:0007669"/>
    <property type="project" value="InterPro"/>
</dbReference>
<dbReference type="InterPro" id="IPR010559">
    <property type="entry name" value="Sig_transdc_His_kin_internal"/>
</dbReference>
<keyword evidence="1" id="KW-0812">Transmembrane</keyword>
<name>A0A6N8JIM8_9BACT</name>
<dbReference type="AlphaFoldDB" id="A0A6N8JIM8"/>
<accession>A0A6N8JIM8</accession>
<dbReference type="OrthoDB" id="9792992at2"/>
<comment type="caution">
    <text evidence="3">The sequence shown here is derived from an EMBL/GenBank/DDBJ whole genome shotgun (WGS) entry which is preliminary data.</text>
</comment>
<feature type="transmembrane region" description="Helical" evidence="1">
    <location>
        <begin position="109"/>
        <end position="131"/>
    </location>
</feature>
<dbReference type="EMBL" id="WRXO01000016">
    <property type="protein sequence ID" value="MVT45087.1"/>
    <property type="molecule type" value="Genomic_DNA"/>
</dbReference>
<keyword evidence="1" id="KW-0472">Membrane</keyword>
<evidence type="ECO:0000313" key="4">
    <source>
        <dbReference type="Proteomes" id="UP000468388"/>
    </source>
</evidence>
<dbReference type="InterPro" id="IPR050640">
    <property type="entry name" value="Bact_2-comp_sensor_kinase"/>
</dbReference>
<dbReference type="Pfam" id="PF06580">
    <property type="entry name" value="His_kinase"/>
    <property type="match status" value="1"/>
</dbReference>
<reference evidence="3 4" key="1">
    <citation type="submission" date="2019-12" db="EMBL/GenBank/DDBJ databases">
        <title>The draft genomic sequence of strain Chitinophaga oryziterrae JCM 16595.</title>
        <authorList>
            <person name="Zhang X."/>
        </authorList>
    </citation>
    <scope>NUCLEOTIDE SEQUENCE [LARGE SCALE GENOMIC DNA]</scope>
    <source>
        <strain evidence="3 4">JCM 16595</strain>
    </source>
</reference>
<protein>
    <recommendedName>
        <fullName evidence="2">Signal transduction histidine kinase internal region domain-containing protein</fullName>
    </recommendedName>
</protein>
<dbReference type="RefSeq" id="WP_157303873.1">
    <property type="nucleotide sequence ID" value="NZ_BAAAZB010000016.1"/>
</dbReference>
<keyword evidence="4" id="KW-1185">Reference proteome</keyword>
<dbReference type="PANTHER" id="PTHR34220">
    <property type="entry name" value="SENSOR HISTIDINE KINASE YPDA"/>
    <property type="match status" value="1"/>
</dbReference>
<organism evidence="3 4">
    <name type="scientific">Chitinophaga oryziterrae</name>
    <dbReference type="NCBI Taxonomy" id="1031224"/>
    <lineage>
        <taxon>Bacteria</taxon>
        <taxon>Pseudomonadati</taxon>
        <taxon>Bacteroidota</taxon>
        <taxon>Chitinophagia</taxon>
        <taxon>Chitinophagales</taxon>
        <taxon>Chitinophagaceae</taxon>
        <taxon>Chitinophaga</taxon>
    </lineage>
</organism>
<dbReference type="PANTHER" id="PTHR34220:SF7">
    <property type="entry name" value="SENSOR HISTIDINE KINASE YPDA"/>
    <property type="match status" value="1"/>
</dbReference>
<gene>
    <name evidence="3" type="ORF">GO495_31155</name>
</gene>
<sequence length="339" mass="38990">MKTRISVILTHFLFLAGFVSFPVFTIPPPGERINLNAGEFSQSLVLTNVLAAAGYYLNYYYFIPAFNLKRKYVHYTIALLLTAFIYLLIPAACNIILNRLAQGFHFIDSLVMPVGPLLMLTLSFMLSYILHKHNEWKQSQRDKMEIEMQKNAAEMILLKNQINPHFFFNTLNGIYALAIRQSDNTAPSILQLSQMMRYVLYESEGEKVLLEKEIAYMRGYVKMQQMRLGSNNSVHFEINGAATGLTIVPLLMIPFIENNFKYGISGNQETRMSITIDLSGQILRFRSENTIVHRDQEDNHKGIGISNVRRRLDLAYHDRHDLSISELPDEFVVQLEIKL</sequence>
<dbReference type="Proteomes" id="UP000468388">
    <property type="component" value="Unassembled WGS sequence"/>
</dbReference>
<feature type="transmembrane region" description="Helical" evidence="1">
    <location>
        <begin position="41"/>
        <end position="63"/>
    </location>
</feature>
<feature type="domain" description="Signal transduction histidine kinase internal region" evidence="2">
    <location>
        <begin position="153"/>
        <end position="230"/>
    </location>
</feature>
<keyword evidence="1" id="KW-1133">Transmembrane helix</keyword>
<evidence type="ECO:0000256" key="1">
    <source>
        <dbReference type="SAM" id="Phobius"/>
    </source>
</evidence>
<evidence type="ECO:0000313" key="3">
    <source>
        <dbReference type="EMBL" id="MVT45087.1"/>
    </source>
</evidence>
<proteinExistence type="predicted"/>
<feature type="transmembrane region" description="Helical" evidence="1">
    <location>
        <begin position="75"/>
        <end position="97"/>
    </location>
</feature>